<feature type="domain" description="Polyphosphate kinase middle" evidence="8">
    <location>
        <begin position="139"/>
        <end position="319"/>
    </location>
</feature>
<keyword evidence="6" id="KW-0479">Metal-binding</keyword>
<evidence type="ECO:0000256" key="2">
    <source>
        <dbReference type="ARBA" id="ARBA00022679"/>
    </source>
</evidence>
<evidence type="ECO:0000256" key="5">
    <source>
        <dbReference type="ARBA" id="ARBA00022840"/>
    </source>
</evidence>
<dbReference type="EMBL" id="FNLO01000006">
    <property type="protein sequence ID" value="SDV48781.1"/>
    <property type="molecule type" value="Genomic_DNA"/>
</dbReference>
<evidence type="ECO:0000259" key="8">
    <source>
        <dbReference type="Pfam" id="PF02503"/>
    </source>
</evidence>
<keyword evidence="3 6" id="KW-0547">Nucleotide-binding</keyword>
<protein>
    <recommendedName>
        <fullName evidence="6 7">Polyphosphate kinase</fullName>
        <ecNumber evidence="6 7">2.7.4.1</ecNumber>
    </recommendedName>
    <alternativeName>
        <fullName evidence="6">ATP-polyphosphate phosphotransferase</fullName>
    </alternativeName>
    <alternativeName>
        <fullName evidence="6">Polyphosphoric acid kinase</fullName>
    </alternativeName>
</protein>
<dbReference type="AlphaFoldDB" id="A0A1H2PPS8"/>
<dbReference type="InterPro" id="IPR025200">
    <property type="entry name" value="PPK_C_dom2"/>
</dbReference>
<dbReference type="SUPFAM" id="SSF56024">
    <property type="entry name" value="Phospholipase D/nuclease"/>
    <property type="match status" value="2"/>
</dbReference>
<keyword evidence="13" id="KW-1185">Reference proteome</keyword>
<dbReference type="Gene3D" id="1.20.58.310">
    <property type="entry name" value="Polyphosphate kinase N-terminal domain"/>
    <property type="match status" value="1"/>
</dbReference>
<dbReference type="Gene3D" id="3.30.1840.10">
    <property type="entry name" value="Polyphosphate kinase middle domain"/>
    <property type="match status" value="1"/>
</dbReference>
<dbReference type="PANTHER" id="PTHR30218">
    <property type="entry name" value="POLYPHOSPHATE KINASE"/>
    <property type="match status" value="1"/>
</dbReference>
<evidence type="ECO:0000313" key="13">
    <source>
        <dbReference type="Proteomes" id="UP000243719"/>
    </source>
</evidence>
<dbReference type="NCBIfam" id="NF003921">
    <property type="entry name" value="PRK05443.2-2"/>
    <property type="match status" value="1"/>
</dbReference>
<feature type="domain" description="Polyphosphate kinase C-terminal" evidence="10">
    <location>
        <begin position="525"/>
        <end position="696"/>
    </location>
</feature>
<dbReference type="InterPro" id="IPR036830">
    <property type="entry name" value="PP_kinase_middle_dom_sf"/>
</dbReference>
<feature type="binding site" evidence="6">
    <location>
        <position position="585"/>
    </location>
    <ligand>
        <name>ATP</name>
        <dbReference type="ChEBI" id="CHEBI:30616"/>
    </ligand>
</feature>
<feature type="binding site" evidence="6">
    <location>
        <position position="421"/>
    </location>
    <ligand>
        <name>Mg(2+)</name>
        <dbReference type="ChEBI" id="CHEBI:18420"/>
    </ligand>
</feature>
<evidence type="ECO:0000259" key="11">
    <source>
        <dbReference type="Pfam" id="PF17941"/>
    </source>
</evidence>
<feature type="binding site" evidence="6">
    <location>
        <position position="62"/>
    </location>
    <ligand>
        <name>ATP</name>
        <dbReference type="ChEBI" id="CHEBI:30616"/>
    </ligand>
</feature>
<evidence type="ECO:0000256" key="4">
    <source>
        <dbReference type="ARBA" id="ARBA00022777"/>
    </source>
</evidence>
<evidence type="ECO:0000259" key="10">
    <source>
        <dbReference type="Pfam" id="PF13090"/>
    </source>
</evidence>
<keyword evidence="1 6" id="KW-0597">Phosphoprotein</keyword>
<sequence>MLRAHRLDALPSQLYMRPPFALTLINRELGILEFNARVLAHHAARDLPLLERLRYVCIVSGNLDEFFEVRVAGLREKLRDNPAAVSSDGMLVREVYRAVAERACELVQQQYTALTQDILPKLAERGVVFHAADDWNAVQREWAARYFHRELTPILTPITLDPAHPFPRVSNKSLNFIVQLGGRDAFGRAVRLGIVQAPRTLARVVRMPTELSGHPYGLVLLSAFMEAFVSSLFPGIEVLGCYQFRVTRNAELFVSEDEATDLREALQGELPERHHGAAVRLEIARGAPPPLVDRLLREFDLGADDCYRVDGPVNLVRLLTVPDMIDEPDMKFDPFVPNIPAEMAGESVFRTLRKRDVLLHHPYESFAPVLEFLQEAGRDPAVLAIKMTIYRTGSESAVMEALIDAARHGKEVTAVVELFARFDEETNIDWSARLAAAGVQVVYGVMGHKCHAKMTLIVRRENDALGTPYLRRYVHLGTGNYHARTARLYTDFGLLTSQEEIGEDVHHLFQLLTGAGDPPKLHHLWHAPFTLHDKLIEKIQAEAEQARQGRPARIIAKMNALLEPTVIAALYDASCAGVRIDLIVRGVCALRPGVPGLSEHITVRSIIGRFLEHHRVFYFHAAGQDQVYLSSADWMDRNLFRRVEIAFPVLDRRLRDRVLREGLRLPLRDNSNAWLMQSDGQYELRRSRAKQRLSSQGALLAHFRQGRAGAGKVPLLPLDPRLRKRQE</sequence>
<dbReference type="HAMAP" id="MF_00347">
    <property type="entry name" value="Polyphosphate_kinase"/>
    <property type="match status" value="1"/>
</dbReference>
<dbReference type="InterPro" id="IPR036832">
    <property type="entry name" value="PPK_N_dom_sf"/>
</dbReference>
<dbReference type="Pfam" id="PF02503">
    <property type="entry name" value="PP_kinase"/>
    <property type="match status" value="1"/>
</dbReference>
<reference evidence="13" key="1">
    <citation type="submission" date="2016-09" db="EMBL/GenBank/DDBJ databases">
        <authorList>
            <person name="Varghese N."/>
            <person name="Submissions S."/>
        </authorList>
    </citation>
    <scope>NUCLEOTIDE SEQUENCE [LARGE SCALE GENOMIC DNA]</scope>
    <source>
        <strain evidence="13">JS23</strain>
    </source>
</reference>
<dbReference type="GO" id="GO:0005524">
    <property type="term" value="F:ATP binding"/>
    <property type="evidence" value="ECO:0007669"/>
    <property type="project" value="UniProtKB-KW"/>
</dbReference>
<evidence type="ECO:0000256" key="3">
    <source>
        <dbReference type="ARBA" id="ARBA00022741"/>
    </source>
</evidence>
<dbReference type="EC" id="2.7.4.1" evidence="6 7"/>
<dbReference type="PIRSF" id="PIRSF015589">
    <property type="entry name" value="PP_kinase"/>
    <property type="match status" value="1"/>
</dbReference>
<comment type="similarity">
    <text evidence="6 7">Belongs to the polyphosphate kinase 1 (PPK1) family.</text>
</comment>
<evidence type="ECO:0000259" key="9">
    <source>
        <dbReference type="Pfam" id="PF13089"/>
    </source>
</evidence>
<feature type="domain" description="Polyphosphate kinase N-terminal" evidence="9">
    <location>
        <begin position="25"/>
        <end position="129"/>
    </location>
</feature>
<dbReference type="SUPFAM" id="SSF143724">
    <property type="entry name" value="PHP14-like"/>
    <property type="match status" value="1"/>
</dbReference>
<dbReference type="SUPFAM" id="SSF140356">
    <property type="entry name" value="PPK N-terminal domain-like"/>
    <property type="match status" value="1"/>
</dbReference>
<dbReference type="Pfam" id="PF17941">
    <property type="entry name" value="PP_kinase_C_1"/>
    <property type="match status" value="1"/>
</dbReference>
<proteinExistence type="inferred from homology"/>
<name>A0A1H2PPS8_9BURK</name>
<evidence type="ECO:0000313" key="12">
    <source>
        <dbReference type="EMBL" id="SDV48781.1"/>
    </source>
</evidence>
<dbReference type="InterPro" id="IPR003414">
    <property type="entry name" value="PP_kinase"/>
</dbReference>
<dbReference type="GO" id="GO:0046872">
    <property type="term" value="F:metal ion binding"/>
    <property type="evidence" value="ECO:0007669"/>
    <property type="project" value="UniProtKB-KW"/>
</dbReference>
<dbReference type="PANTHER" id="PTHR30218:SF0">
    <property type="entry name" value="POLYPHOSPHATE KINASE"/>
    <property type="match status" value="1"/>
</dbReference>
<dbReference type="InterPro" id="IPR024953">
    <property type="entry name" value="PP_kinase_middle"/>
</dbReference>
<dbReference type="GO" id="GO:0009358">
    <property type="term" value="C:polyphosphate kinase complex"/>
    <property type="evidence" value="ECO:0007669"/>
    <property type="project" value="InterPro"/>
</dbReference>
<comment type="cofactor">
    <cofactor evidence="6">
        <name>Mg(2+)</name>
        <dbReference type="ChEBI" id="CHEBI:18420"/>
    </cofactor>
</comment>
<comment type="function">
    <text evidence="6 7">Catalyzes the reversible transfer of the terminal phosphate of ATP to form a long-chain polyphosphate (polyP).</text>
</comment>
<feature type="domain" description="Polyphosphate kinase C-terminal" evidence="11">
    <location>
        <begin position="347"/>
        <end position="515"/>
    </location>
</feature>
<dbReference type="CDD" id="cd09168">
    <property type="entry name" value="PLDc_PaPPK1_C2_like"/>
    <property type="match status" value="1"/>
</dbReference>
<dbReference type="NCBIfam" id="NF003918">
    <property type="entry name" value="PRK05443.1-2"/>
    <property type="match status" value="1"/>
</dbReference>
<dbReference type="Pfam" id="PF13089">
    <property type="entry name" value="PP_kinase_N"/>
    <property type="match status" value="1"/>
</dbReference>
<dbReference type="Gene3D" id="3.30.870.10">
    <property type="entry name" value="Endonuclease Chain A"/>
    <property type="match status" value="2"/>
</dbReference>
<feature type="binding site" evidence="6">
    <location>
        <position position="613"/>
    </location>
    <ligand>
        <name>ATP</name>
        <dbReference type="ChEBI" id="CHEBI:30616"/>
    </ligand>
</feature>
<dbReference type="InterPro" id="IPR025198">
    <property type="entry name" value="PPK_N_dom"/>
</dbReference>
<dbReference type="Pfam" id="PF13090">
    <property type="entry name" value="PP_kinase_C"/>
    <property type="match status" value="1"/>
</dbReference>
<keyword evidence="4 6" id="KW-0418">Kinase</keyword>
<dbReference type="NCBIfam" id="TIGR03705">
    <property type="entry name" value="poly_P_kin"/>
    <property type="match status" value="1"/>
</dbReference>
<keyword evidence="6" id="KW-0460">Magnesium</keyword>
<dbReference type="STRING" id="1770053.SAMN05216551_10659"/>
<feature type="active site" description="Phosphohistidine intermediate" evidence="6">
    <location>
        <position position="451"/>
    </location>
</feature>
<comment type="PTM">
    <text evidence="6 7">An intermediate of this reaction is the autophosphorylated ppk in which a phosphate is covalently linked to a histidine residue through a N-P bond.</text>
</comment>
<dbReference type="GO" id="GO:0006799">
    <property type="term" value="P:polyphosphate biosynthetic process"/>
    <property type="evidence" value="ECO:0007669"/>
    <property type="project" value="UniProtKB-UniRule"/>
</dbReference>
<dbReference type="InterPro" id="IPR041108">
    <property type="entry name" value="PP_kinase_C_1"/>
</dbReference>
<evidence type="ECO:0000256" key="7">
    <source>
        <dbReference type="RuleBase" id="RU003800"/>
    </source>
</evidence>
<dbReference type="NCBIfam" id="NF003917">
    <property type="entry name" value="PRK05443.1-1"/>
    <property type="match status" value="1"/>
</dbReference>
<evidence type="ECO:0000256" key="1">
    <source>
        <dbReference type="ARBA" id="ARBA00022553"/>
    </source>
</evidence>
<dbReference type="GO" id="GO:0008976">
    <property type="term" value="F:polyphosphate kinase activity"/>
    <property type="evidence" value="ECO:0007669"/>
    <property type="project" value="UniProtKB-UniRule"/>
</dbReference>
<dbReference type="Proteomes" id="UP000243719">
    <property type="component" value="Unassembled WGS sequence"/>
</dbReference>
<accession>A0A1H2PPS8</accession>
<organism evidence="12 13">
    <name type="scientific">Chitinasiproducens palmae</name>
    <dbReference type="NCBI Taxonomy" id="1770053"/>
    <lineage>
        <taxon>Bacteria</taxon>
        <taxon>Pseudomonadati</taxon>
        <taxon>Pseudomonadota</taxon>
        <taxon>Betaproteobacteria</taxon>
        <taxon>Burkholderiales</taxon>
        <taxon>Burkholderiaceae</taxon>
        <taxon>Chitinasiproducens</taxon>
    </lineage>
</organism>
<comment type="catalytic activity">
    <reaction evidence="6 7">
        <text>[phosphate](n) + ATP = [phosphate](n+1) + ADP</text>
        <dbReference type="Rhea" id="RHEA:19573"/>
        <dbReference type="Rhea" id="RHEA-COMP:9859"/>
        <dbReference type="Rhea" id="RHEA-COMP:14280"/>
        <dbReference type="ChEBI" id="CHEBI:16838"/>
        <dbReference type="ChEBI" id="CHEBI:30616"/>
        <dbReference type="ChEBI" id="CHEBI:456216"/>
        <dbReference type="EC" id="2.7.4.1"/>
    </reaction>
</comment>
<evidence type="ECO:0000256" key="6">
    <source>
        <dbReference type="HAMAP-Rule" id="MF_00347"/>
    </source>
</evidence>
<keyword evidence="2 6" id="KW-0808">Transferase</keyword>
<keyword evidence="5 6" id="KW-0067">ATP-binding</keyword>
<feature type="binding site" evidence="6">
    <location>
        <position position="489"/>
    </location>
    <ligand>
        <name>ATP</name>
        <dbReference type="ChEBI" id="CHEBI:30616"/>
    </ligand>
</feature>
<feature type="binding site" evidence="6">
    <location>
        <position position="391"/>
    </location>
    <ligand>
        <name>Mg(2+)</name>
        <dbReference type="ChEBI" id="CHEBI:18420"/>
    </ligand>
</feature>
<gene>
    <name evidence="6" type="primary">ppk</name>
    <name evidence="12" type="ORF">SAMN05216551_10659</name>
</gene>